<name>A0ABS8BHT1_9NEIS</name>
<dbReference type="SUPFAM" id="SSF160443">
    <property type="entry name" value="SMR domain-like"/>
    <property type="match status" value="1"/>
</dbReference>
<evidence type="ECO:0000313" key="3">
    <source>
        <dbReference type="Proteomes" id="UP001198034"/>
    </source>
</evidence>
<accession>A0ABS8BHT1</accession>
<evidence type="ECO:0000313" key="2">
    <source>
        <dbReference type="EMBL" id="MCB5195202.1"/>
    </source>
</evidence>
<organism evidence="2 3">
    <name type="scientific">Deefgea salmonis</name>
    <dbReference type="NCBI Taxonomy" id="2875502"/>
    <lineage>
        <taxon>Bacteria</taxon>
        <taxon>Pseudomonadati</taxon>
        <taxon>Pseudomonadota</taxon>
        <taxon>Betaproteobacteria</taxon>
        <taxon>Neisseriales</taxon>
        <taxon>Chitinibacteraceae</taxon>
        <taxon>Deefgea</taxon>
    </lineage>
</organism>
<dbReference type="PANTHER" id="PTHR35562">
    <property type="entry name" value="DNA ENDONUCLEASE SMRA-RELATED"/>
    <property type="match status" value="1"/>
</dbReference>
<dbReference type="InterPro" id="IPR036063">
    <property type="entry name" value="Smr_dom_sf"/>
</dbReference>
<reference evidence="2 3" key="1">
    <citation type="submission" date="2021-10" db="EMBL/GenBank/DDBJ databases">
        <authorList>
            <person name="Chen M."/>
        </authorList>
    </citation>
    <scope>NUCLEOTIDE SEQUENCE [LARGE SCALE GENOMIC DNA]</scope>
    <source>
        <strain evidence="2 3">H3-26</strain>
    </source>
</reference>
<dbReference type="PROSITE" id="PS50828">
    <property type="entry name" value="SMR"/>
    <property type="match status" value="1"/>
</dbReference>
<dbReference type="Gene3D" id="3.30.1370.110">
    <property type="match status" value="1"/>
</dbReference>
<comment type="caution">
    <text evidence="2">The sequence shown here is derived from an EMBL/GenBank/DDBJ whole genome shotgun (WGS) entry which is preliminary data.</text>
</comment>
<dbReference type="Pfam" id="PF01713">
    <property type="entry name" value="Smr"/>
    <property type="match status" value="1"/>
</dbReference>
<evidence type="ECO:0000259" key="1">
    <source>
        <dbReference type="PROSITE" id="PS50828"/>
    </source>
</evidence>
<feature type="domain" description="Smr" evidence="1">
    <location>
        <begin position="130"/>
        <end position="211"/>
    </location>
</feature>
<dbReference type="EMBL" id="JAJAWG010000001">
    <property type="protein sequence ID" value="MCB5195202.1"/>
    <property type="molecule type" value="Genomic_DNA"/>
</dbReference>
<dbReference type="RefSeq" id="WP_226763005.1">
    <property type="nucleotide sequence ID" value="NZ_JAJAWG010000001.1"/>
</dbReference>
<dbReference type="PANTHER" id="PTHR35562:SF2">
    <property type="entry name" value="DNA ENDONUCLEASE SMRA-RELATED"/>
    <property type="match status" value="1"/>
</dbReference>
<dbReference type="Proteomes" id="UP001198034">
    <property type="component" value="Unassembled WGS sequence"/>
</dbReference>
<gene>
    <name evidence="2" type="ORF">LG219_02710</name>
</gene>
<protein>
    <submittedName>
        <fullName evidence="2">Smr/MutS family protein</fullName>
    </submittedName>
</protein>
<dbReference type="SMART" id="SM00463">
    <property type="entry name" value="SMR"/>
    <property type="match status" value="1"/>
</dbReference>
<dbReference type="InterPro" id="IPR002625">
    <property type="entry name" value="Smr_dom"/>
</dbReference>
<sequence length="215" mass="24060">MIRSADMDKATTQQLKHLRKKLREAKKTPHLQIAAKTKPVPETDHALFLAAMKGVQALPSPATVQHTRPMPSPWPKGLHVASPILNDTMSDFWPWDELEAGEELMHMKPGQKLDTLRKLKRGDWRVEAELDLHGENIDSARSQVAQFLSHCQQRRLRCARIIHGKGISSVDGIPVLKLKLKNWLVQMPEVLAFAQANPFQGSAGAVLILIKSGQQ</sequence>
<proteinExistence type="predicted"/>
<keyword evidence="3" id="KW-1185">Reference proteome</keyword>